<evidence type="ECO:0000313" key="8">
    <source>
        <dbReference type="Proteomes" id="UP000051922"/>
    </source>
</evidence>
<reference evidence="7 8" key="1">
    <citation type="journal article" date="2015" name="Genome Announc.">
        <title>Expanding the biotechnology potential of lactobacilli through comparative genomics of 213 strains and associated genera.</title>
        <authorList>
            <person name="Sun Z."/>
            <person name="Harris H.M."/>
            <person name="McCann A."/>
            <person name="Guo C."/>
            <person name="Argimon S."/>
            <person name="Zhang W."/>
            <person name="Yang X."/>
            <person name="Jeffery I.B."/>
            <person name="Cooney J.C."/>
            <person name="Kagawa T.F."/>
            <person name="Liu W."/>
            <person name="Song Y."/>
            <person name="Salvetti E."/>
            <person name="Wrobel A."/>
            <person name="Rasinkangas P."/>
            <person name="Parkhill J."/>
            <person name="Rea M.C."/>
            <person name="O'Sullivan O."/>
            <person name="Ritari J."/>
            <person name="Douillard F.P."/>
            <person name="Paul Ross R."/>
            <person name="Yang R."/>
            <person name="Briner A.E."/>
            <person name="Felis G.E."/>
            <person name="de Vos W.M."/>
            <person name="Barrangou R."/>
            <person name="Klaenhammer T.R."/>
            <person name="Caufield P.W."/>
            <person name="Cui Y."/>
            <person name="Zhang H."/>
            <person name="O'Toole P.W."/>
        </authorList>
    </citation>
    <scope>NUCLEOTIDE SEQUENCE [LARGE SCALE GENOMIC DNA]</scope>
    <source>
        <strain evidence="7 8">DSM 15945</strain>
    </source>
</reference>
<dbReference type="InterPro" id="IPR030378">
    <property type="entry name" value="G_CP_dom"/>
</dbReference>
<dbReference type="CDD" id="cd01856">
    <property type="entry name" value="YlqF"/>
    <property type="match status" value="1"/>
</dbReference>
<evidence type="ECO:0000256" key="2">
    <source>
        <dbReference type="ARBA" id="ARBA00022741"/>
    </source>
</evidence>
<dbReference type="PANTHER" id="PTHR45782:SF4">
    <property type="entry name" value="MITOCHONDRIAL RIBOSOME-ASSOCIATED GTPASE 1"/>
    <property type="match status" value="1"/>
</dbReference>
<dbReference type="PATRIC" id="fig|1423783.4.peg.1685"/>
<evidence type="ECO:0000256" key="5">
    <source>
        <dbReference type="PIRSR" id="PIRSR006230-1"/>
    </source>
</evidence>
<dbReference type="InterPro" id="IPR016478">
    <property type="entry name" value="GTPase_MTG1"/>
</dbReference>
<keyword evidence="3 4" id="KW-0342">GTP-binding</keyword>
<dbReference type="InterPro" id="IPR019991">
    <property type="entry name" value="GTP-bd_ribosome_bgen"/>
</dbReference>
<evidence type="ECO:0000256" key="4">
    <source>
        <dbReference type="PIRNR" id="PIRNR006230"/>
    </source>
</evidence>
<organism evidence="7 8">
    <name type="scientific">Lacticaseibacillus pantheris DSM 15945 = JCM 12539 = NBRC 106106</name>
    <dbReference type="NCBI Taxonomy" id="1423783"/>
    <lineage>
        <taxon>Bacteria</taxon>
        <taxon>Bacillati</taxon>
        <taxon>Bacillota</taxon>
        <taxon>Bacilli</taxon>
        <taxon>Lactobacillales</taxon>
        <taxon>Lactobacillaceae</taxon>
        <taxon>Lacticaseibacillus</taxon>
    </lineage>
</organism>
<dbReference type="STRING" id="1423783.FC50_GL001642"/>
<comment type="subcellular location">
    <subcellularLocation>
        <location evidence="4">Cytoplasm</location>
    </subcellularLocation>
</comment>
<dbReference type="NCBIfam" id="TIGR03596">
    <property type="entry name" value="GTPase_YlqF"/>
    <property type="match status" value="1"/>
</dbReference>
<dbReference type="Gene3D" id="3.40.50.300">
    <property type="entry name" value="P-loop containing nucleotide triphosphate hydrolases"/>
    <property type="match status" value="1"/>
</dbReference>
<dbReference type="Gene3D" id="1.10.1580.10">
    <property type="match status" value="1"/>
</dbReference>
<keyword evidence="8" id="KW-1185">Reference proteome</keyword>
<comment type="caution">
    <text evidence="7">The sequence shown here is derived from an EMBL/GenBank/DDBJ whole genome shotgun (WGS) entry which is preliminary data.</text>
</comment>
<evidence type="ECO:0000256" key="3">
    <source>
        <dbReference type="ARBA" id="ARBA00023134"/>
    </source>
</evidence>
<dbReference type="GO" id="GO:0003924">
    <property type="term" value="F:GTPase activity"/>
    <property type="evidence" value="ECO:0007669"/>
    <property type="project" value="TreeGrafter"/>
</dbReference>
<comment type="function">
    <text evidence="4">Required for a late step of 50S ribosomal subunit assembly. Has GTPase activity.</text>
</comment>
<dbReference type="Proteomes" id="UP000051922">
    <property type="component" value="Unassembled WGS sequence"/>
</dbReference>
<dbReference type="FunFam" id="3.40.50.300:FF:000590">
    <property type="entry name" value="Ribosome biogenesis GTPase A"/>
    <property type="match status" value="1"/>
</dbReference>
<keyword evidence="2 4" id="KW-0547">Nucleotide-binding</keyword>
<dbReference type="InterPro" id="IPR023179">
    <property type="entry name" value="GTP-bd_ortho_bundle_sf"/>
</dbReference>
<gene>
    <name evidence="7" type="ORF">FC50_GL001642</name>
</gene>
<dbReference type="PIRSF" id="PIRSF006230">
    <property type="entry name" value="MG442"/>
    <property type="match status" value="1"/>
</dbReference>
<feature type="binding site" evidence="5">
    <location>
        <position position="175"/>
    </location>
    <ligand>
        <name>GTP</name>
        <dbReference type="ChEBI" id="CHEBI:37565"/>
    </ligand>
</feature>
<dbReference type="EMBL" id="AZFJ01000052">
    <property type="protein sequence ID" value="KRL85477.1"/>
    <property type="molecule type" value="Genomic_DNA"/>
</dbReference>
<comment type="similarity">
    <text evidence="4">Belongs to the TRAFAC class YlqF/YawG GTPase family. MTG1 subfamily.</text>
</comment>
<protein>
    <recommendedName>
        <fullName evidence="1 4">Ribosome biogenesis GTPase A</fullName>
    </recommendedName>
</protein>
<dbReference type="GO" id="GO:0005525">
    <property type="term" value="F:GTP binding"/>
    <property type="evidence" value="ECO:0007669"/>
    <property type="project" value="UniProtKB-KW"/>
</dbReference>
<feature type="binding site" evidence="5">
    <location>
        <begin position="59"/>
        <end position="62"/>
    </location>
    <ligand>
        <name>GTP</name>
        <dbReference type="ChEBI" id="CHEBI:37565"/>
    </ligand>
</feature>
<dbReference type="InterPro" id="IPR027417">
    <property type="entry name" value="P-loop_NTPase"/>
</dbReference>
<dbReference type="GO" id="GO:0006412">
    <property type="term" value="P:translation"/>
    <property type="evidence" value="ECO:0007669"/>
    <property type="project" value="TreeGrafter"/>
</dbReference>
<keyword evidence="4" id="KW-0963">Cytoplasm</keyword>
<evidence type="ECO:0000256" key="1">
    <source>
        <dbReference type="ARBA" id="ARBA00014898"/>
    </source>
</evidence>
<dbReference type="RefSeq" id="WP_056956943.1">
    <property type="nucleotide sequence ID" value="NZ_AZFJ01000052.1"/>
</dbReference>
<feature type="binding site" evidence="5">
    <location>
        <begin position="131"/>
        <end position="136"/>
    </location>
    <ligand>
        <name>GTP</name>
        <dbReference type="ChEBI" id="CHEBI:37565"/>
    </ligand>
</feature>
<feature type="domain" description="CP-type G" evidence="6">
    <location>
        <begin position="16"/>
        <end position="179"/>
    </location>
</feature>
<proteinExistence type="inferred from homology"/>
<accession>A0A0R1U3I8</accession>
<dbReference type="PROSITE" id="PS51721">
    <property type="entry name" value="G_CP"/>
    <property type="match status" value="1"/>
</dbReference>
<dbReference type="InterPro" id="IPR006073">
    <property type="entry name" value="GTP-bd"/>
</dbReference>
<evidence type="ECO:0000313" key="7">
    <source>
        <dbReference type="EMBL" id="KRL85477.1"/>
    </source>
</evidence>
<name>A0A0R1U3I8_9LACO</name>
<dbReference type="SUPFAM" id="SSF52540">
    <property type="entry name" value="P-loop containing nucleoside triphosphate hydrolases"/>
    <property type="match status" value="1"/>
</dbReference>
<sequence length="288" mass="32310">MAQINWFPGHMQKARREVAERIKQVDIVFEVVDARVPESSRNPMLLSMLNQKPRIAILNKADLADPNRTKQWLAAYEQADQPALAIDAQHANRLQQLAQMATTQLADKIARKKARGIKTPHIRAMCIGIPNVGKSTILNRLVHKNIAVTGNRPGVTKNQQWLKAGDNLDLLDTPGILWPKFEDQEVGMRLALSGAIADTVFNADDVALWGLTYFMQEYPARLRKAYGLNDADMTLAPHDLMAYLTSKLGFGEEYDRMATRLINDVRKGELGRYTLEVPTAEAEHADTE</sequence>
<dbReference type="PANTHER" id="PTHR45782">
    <property type="entry name" value="MITOCHONDRIAL RIBOSOME-ASSOCIATED GTPASE 1"/>
    <property type="match status" value="1"/>
</dbReference>
<dbReference type="Pfam" id="PF01926">
    <property type="entry name" value="MMR_HSR1"/>
    <property type="match status" value="1"/>
</dbReference>
<dbReference type="OrthoDB" id="9779790at2"/>
<dbReference type="GO" id="GO:0005737">
    <property type="term" value="C:cytoplasm"/>
    <property type="evidence" value="ECO:0007669"/>
    <property type="project" value="UniProtKB-SubCell"/>
</dbReference>
<dbReference type="AlphaFoldDB" id="A0A0R1U3I8"/>
<evidence type="ECO:0000259" key="6">
    <source>
        <dbReference type="PROSITE" id="PS51721"/>
    </source>
</evidence>